<keyword evidence="5" id="KW-0175">Coiled coil</keyword>
<dbReference type="GO" id="GO:0015074">
    <property type="term" value="P:DNA integration"/>
    <property type="evidence" value="ECO:0007669"/>
    <property type="project" value="UniProtKB-KW"/>
</dbReference>
<dbReference type="Gene3D" id="3.40.50.1390">
    <property type="entry name" value="Resolvase, N-terminal catalytic domain"/>
    <property type="match status" value="1"/>
</dbReference>
<dbReference type="GO" id="GO:0000150">
    <property type="term" value="F:DNA strand exchange activity"/>
    <property type="evidence" value="ECO:0007669"/>
    <property type="project" value="InterPro"/>
</dbReference>
<accession>A0A2B7YRR3</accession>
<dbReference type="PROSITE" id="PS00398">
    <property type="entry name" value="RECOMBINASES_2"/>
    <property type="match status" value="1"/>
</dbReference>
<reference evidence="7 8" key="1">
    <citation type="submission" date="2017-06" db="EMBL/GenBank/DDBJ databases">
        <title>Draft genome sequence of Fusobacterium nucleatum subsp. animalis KCOM 1280 (=ChDC F318).</title>
        <authorList>
            <person name="Kook J.-K."/>
            <person name="Park S.-N."/>
            <person name="Lim Y.K."/>
            <person name="Roh H."/>
        </authorList>
    </citation>
    <scope>NUCLEOTIDE SEQUENCE [LARGE SCALE GENOMIC DNA]</scope>
    <source>
        <strain evidence="8">KCOM 1280 ( ChDC F318)</strain>
    </source>
</reference>
<dbReference type="PROSITE" id="PS51736">
    <property type="entry name" value="RECOMBINASES_3"/>
    <property type="match status" value="1"/>
</dbReference>
<dbReference type="InterPro" id="IPR055247">
    <property type="entry name" value="InsJ-like_HTH"/>
</dbReference>
<dbReference type="InterPro" id="IPR050639">
    <property type="entry name" value="SSR_resolvase"/>
</dbReference>
<dbReference type="CDD" id="cd03768">
    <property type="entry name" value="SR_ResInv"/>
    <property type="match status" value="1"/>
</dbReference>
<dbReference type="Pfam" id="PF00239">
    <property type="entry name" value="Resolvase"/>
    <property type="match status" value="1"/>
</dbReference>
<organism evidence="7 8">
    <name type="scientific">Fusobacterium animalis</name>
    <dbReference type="NCBI Taxonomy" id="76859"/>
    <lineage>
        <taxon>Bacteria</taxon>
        <taxon>Fusobacteriati</taxon>
        <taxon>Fusobacteriota</taxon>
        <taxon>Fusobacteriia</taxon>
        <taxon>Fusobacteriales</taxon>
        <taxon>Fusobacteriaceae</taxon>
        <taxon>Fusobacterium</taxon>
    </lineage>
</organism>
<keyword evidence="3" id="KW-0233">DNA recombination</keyword>
<protein>
    <submittedName>
        <fullName evidence="7">Resolvase</fullName>
    </submittedName>
</protein>
<evidence type="ECO:0000313" key="7">
    <source>
        <dbReference type="EMBL" id="PGH23307.1"/>
    </source>
</evidence>
<dbReference type="InterPro" id="IPR036162">
    <property type="entry name" value="Resolvase-like_N_sf"/>
</dbReference>
<dbReference type="Gene3D" id="1.10.10.60">
    <property type="entry name" value="Homeodomain-like"/>
    <property type="match status" value="1"/>
</dbReference>
<dbReference type="EMBL" id="NJGJ01000002">
    <property type="protein sequence ID" value="PGH23307.1"/>
    <property type="molecule type" value="Genomic_DNA"/>
</dbReference>
<dbReference type="SUPFAM" id="SSF53041">
    <property type="entry name" value="Resolvase-like"/>
    <property type="match status" value="1"/>
</dbReference>
<evidence type="ECO:0000256" key="5">
    <source>
        <dbReference type="SAM" id="Coils"/>
    </source>
</evidence>
<dbReference type="PANTHER" id="PTHR30461:SF2">
    <property type="entry name" value="SERINE RECOMBINASE PINE-RELATED"/>
    <property type="match status" value="1"/>
</dbReference>
<proteinExistence type="predicted"/>
<comment type="caution">
    <text evidence="7">The sequence shown here is derived from an EMBL/GenBank/DDBJ whole genome shotgun (WGS) entry which is preliminary data.</text>
</comment>
<keyword evidence="1" id="KW-0229">DNA integration</keyword>
<evidence type="ECO:0000256" key="3">
    <source>
        <dbReference type="ARBA" id="ARBA00023172"/>
    </source>
</evidence>
<feature type="domain" description="Resolvase/invertase-type recombinase catalytic" evidence="6">
    <location>
        <begin position="1"/>
        <end position="147"/>
    </location>
</feature>
<feature type="active site" description="O-(5'-phospho-DNA)-serine intermediate" evidence="4">
    <location>
        <position position="9"/>
    </location>
</feature>
<dbReference type="SMART" id="SM00857">
    <property type="entry name" value="Resolvase"/>
    <property type="match status" value="1"/>
</dbReference>
<dbReference type="InterPro" id="IPR006118">
    <property type="entry name" value="Recombinase_CS"/>
</dbReference>
<evidence type="ECO:0000259" key="6">
    <source>
        <dbReference type="PROSITE" id="PS51736"/>
    </source>
</evidence>
<feature type="coiled-coil region" evidence="5">
    <location>
        <begin position="5"/>
        <end position="32"/>
    </location>
</feature>
<dbReference type="PANTHER" id="PTHR30461">
    <property type="entry name" value="DNA-INVERTASE FROM LAMBDOID PROPHAGE"/>
    <property type="match status" value="1"/>
</dbReference>
<evidence type="ECO:0000256" key="2">
    <source>
        <dbReference type="ARBA" id="ARBA00023125"/>
    </source>
</evidence>
<dbReference type="InterPro" id="IPR006119">
    <property type="entry name" value="Resolv_N"/>
</dbReference>
<name>A0A2B7YRR3_9FUSO</name>
<evidence type="ECO:0000256" key="1">
    <source>
        <dbReference type="ARBA" id="ARBA00022908"/>
    </source>
</evidence>
<dbReference type="Pfam" id="PF13518">
    <property type="entry name" value="HTH_28"/>
    <property type="match status" value="1"/>
</dbReference>
<keyword evidence="2" id="KW-0238">DNA-binding</keyword>
<dbReference type="GO" id="GO:0003677">
    <property type="term" value="F:DNA binding"/>
    <property type="evidence" value="ECO:0007669"/>
    <property type="project" value="UniProtKB-KW"/>
</dbReference>
<evidence type="ECO:0000313" key="8">
    <source>
        <dbReference type="Proteomes" id="UP000226179"/>
    </source>
</evidence>
<gene>
    <name evidence="7" type="ORF">RN90_12945</name>
</gene>
<evidence type="ECO:0000256" key="4">
    <source>
        <dbReference type="PIRSR" id="PIRSR606118-50"/>
    </source>
</evidence>
<sequence length="207" mass="24065">MLYGYARVSRDIQDLTRQLKELEKAGVSQENIFKDIATGKNFTRLEYQRLVNKTIKAGDTIIITSIDRLGRSMELIEEEYNLITTIRGCKLISLEEPFLNGTGNEDIDKFIQPLFLKIFAWLAERERKELLKRQKQAYNSMEKDYKGRLISNRTGKALGRTPTYSTLSKDQLEIIKEWIDGKRTASSVARLLKISRTTLYKIKDEYL</sequence>
<dbReference type="Proteomes" id="UP000226179">
    <property type="component" value="Unassembled WGS sequence"/>
</dbReference>
<dbReference type="AlphaFoldDB" id="A0A2B7YRR3"/>